<dbReference type="Proteomes" id="UP000544222">
    <property type="component" value="Unassembled WGS sequence"/>
</dbReference>
<dbReference type="InterPro" id="IPR037051">
    <property type="entry name" value="4-carb_acid_sugar_kinase_N_sf"/>
</dbReference>
<name>A0A7W5DQ80_9PORP</name>
<dbReference type="Pfam" id="PF07005">
    <property type="entry name" value="SBD_N"/>
    <property type="match status" value="1"/>
</dbReference>
<reference evidence="2 3" key="1">
    <citation type="submission" date="2020-08" db="EMBL/GenBank/DDBJ databases">
        <title>Genomic Encyclopedia of Type Strains, Phase IV (KMG-IV): sequencing the most valuable type-strain genomes for metagenomic binning, comparative biology and taxonomic classification.</title>
        <authorList>
            <person name="Goeker M."/>
        </authorList>
    </citation>
    <scope>NUCLEOTIDE SEQUENCE [LARGE SCALE GENOMIC DNA]</scope>
    <source>
        <strain evidence="2 3">DSM 27471</strain>
    </source>
</reference>
<dbReference type="Gene3D" id="3.40.50.10840">
    <property type="entry name" value="Putative sugar-binding, N-terminal domain"/>
    <property type="match status" value="1"/>
</dbReference>
<evidence type="ECO:0000259" key="1">
    <source>
        <dbReference type="Pfam" id="PF07005"/>
    </source>
</evidence>
<dbReference type="Gene3D" id="3.40.980.20">
    <property type="entry name" value="Four-carbon acid sugar kinase, nucleotide binding domain"/>
    <property type="match status" value="1"/>
</dbReference>
<dbReference type="AlphaFoldDB" id="A0A7W5DQ80"/>
<dbReference type="InterPro" id="IPR010737">
    <property type="entry name" value="4-carb_acid_sugar_kinase_N"/>
</dbReference>
<feature type="domain" description="Four-carbon acid sugar kinase N-terminal" evidence="1">
    <location>
        <begin position="2"/>
        <end position="163"/>
    </location>
</feature>
<accession>A0A7W5DQ80</accession>
<organism evidence="2 3">
    <name type="scientific">Microbacter margulisiae</name>
    <dbReference type="NCBI Taxonomy" id="1350067"/>
    <lineage>
        <taxon>Bacteria</taxon>
        <taxon>Pseudomonadati</taxon>
        <taxon>Bacteroidota</taxon>
        <taxon>Bacteroidia</taxon>
        <taxon>Bacteroidales</taxon>
        <taxon>Porphyromonadaceae</taxon>
        <taxon>Microbacter</taxon>
    </lineage>
</organism>
<comment type="caution">
    <text evidence="2">The sequence shown here is derived from an EMBL/GenBank/DDBJ whole genome shotgun (WGS) entry which is preliminary data.</text>
</comment>
<evidence type="ECO:0000313" key="3">
    <source>
        <dbReference type="Proteomes" id="UP000544222"/>
    </source>
</evidence>
<dbReference type="RefSeq" id="WP_183412814.1">
    <property type="nucleotide sequence ID" value="NZ_JACHYB010000001.1"/>
</dbReference>
<gene>
    <name evidence="2" type="ORF">FHX64_001160</name>
</gene>
<dbReference type="EMBL" id="JACHYB010000001">
    <property type="protein sequence ID" value="MBB3186997.1"/>
    <property type="molecule type" value="Genomic_DNA"/>
</dbReference>
<evidence type="ECO:0000313" key="2">
    <source>
        <dbReference type="EMBL" id="MBB3186997.1"/>
    </source>
</evidence>
<dbReference type="SUPFAM" id="SSF142764">
    <property type="entry name" value="YgbK-like"/>
    <property type="match status" value="1"/>
</dbReference>
<proteinExistence type="predicted"/>
<dbReference type="InterPro" id="IPR042213">
    <property type="entry name" value="NBD_C_sf"/>
</dbReference>
<protein>
    <submittedName>
        <fullName evidence="2">Uncharacterized protein YgbK (DUF1537 family)</fullName>
    </submittedName>
</protein>
<keyword evidence="3" id="KW-1185">Reference proteome</keyword>
<sequence>MITVIADDLTGAAEVAGICLRYGLKVAFGIDSMPLKQADVFIIATDSRSKTEKKAFREHLQMTRKALSAKDSLLFKKTDSVLRGYIMAELEAMMQITGKSKVLFQPANPAIGRCIRNGVYYVNDSLLEKSGFSMDPDFPAHTSVVKELLTQRCTSKGTKLLSDNVIDVPDCNVSDDLGKILKTWNKNTLLAGSAAFFEQVLIMAFGLPKYSTSYKTKSFTNYLIVCGTTHPQSRDHLKRLEASDCLVRFFPENLLAEQCSDDDLYKWAQSLDLEWTRSHKMAIAFAPEKISFCNDAAILKMRMNKVVRHMVKNCTINELLIEGGATAYSIMNYLSWKTLAPQQELFPGVVRMQVMRMPSLHVTIKPGSYTWPSGIFNLTGKQ</sequence>